<feature type="non-terminal residue" evidence="7">
    <location>
        <position position="1"/>
    </location>
</feature>
<dbReference type="SUPFAM" id="SSF52075">
    <property type="entry name" value="Outer arm dynein light chain 1"/>
    <property type="match status" value="1"/>
</dbReference>
<dbReference type="PANTHER" id="PTHR11017:SF573">
    <property type="entry name" value="ADP-RIBOSYL CYCLASE_CYCLIC ADP-RIBOSE HYDROLASE"/>
    <property type="match status" value="1"/>
</dbReference>
<keyword evidence="2" id="KW-0677">Repeat</keyword>
<accession>A0A2P5ANL2</accession>
<evidence type="ECO:0000259" key="6">
    <source>
        <dbReference type="Pfam" id="PF23286"/>
    </source>
</evidence>
<dbReference type="InterPro" id="IPR032675">
    <property type="entry name" value="LRR_dom_sf"/>
</dbReference>
<dbReference type="InterPro" id="IPR058546">
    <property type="entry name" value="RPS4B/Roq1-like_LRR"/>
</dbReference>
<dbReference type="Proteomes" id="UP000237000">
    <property type="component" value="Unassembled WGS sequence"/>
</dbReference>
<feature type="domain" description="C-JID" evidence="5">
    <location>
        <begin position="549"/>
        <end position="692"/>
    </location>
</feature>
<gene>
    <name evidence="7" type="ORF">TorRG33x02_345850</name>
</gene>
<evidence type="ECO:0000259" key="5">
    <source>
        <dbReference type="Pfam" id="PF20160"/>
    </source>
</evidence>
<dbReference type="InterPro" id="IPR045344">
    <property type="entry name" value="C-JID"/>
</dbReference>
<dbReference type="Gene3D" id="3.80.10.10">
    <property type="entry name" value="Ribonuclease Inhibitor"/>
    <property type="match status" value="2"/>
</dbReference>
<protein>
    <submittedName>
        <fullName evidence="7">Leucine-rich repeat</fullName>
    </submittedName>
</protein>
<evidence type="ECO:0000256" key="3">
    <source>
        <dbReference type="ARBA" id="ARBA00022821"/>
    </source>
</evidence>
<dbReference type="InterPro" id="IPR011713">
    <property type="entry name" value="Leu-rich_rpt_3"/>
</dbReference>
<dbReference type="PANTHER" id="PTHR11017">
    <property type="entry name" value="LEUCINE-RICH REPEAT-CONTAINING PROTEIN"/>
    <property type="match status" value="1"/>
</dbReference>
<feature type="region of interest" description="Disordered" evidence="4">
    <location>
        <begin position="706"/>
        <end position="746"/>
    </location>
</feature>
<keyword evidence="1" id="KW-0433">Leucine-rich repeat</keyword>
<comment type="caution">
    <text evidence="7">The sequence shown here is derived from an EMBL/GenBank/DDBJ whole genome shotgun (WGS) entry which is preliminary data.</text>
</comment>
<organism evidence="7 8">
    <name type="scientific">Trema orientale</name>
    <name type="common">Charcoal tree</name>
    <name type="synonym">Celtis orientalis</name>
    <dbReference type="NCBI Taxonomy" id="63057"/>
    <lineage>
        <taxon>Eukaryota</taxon>
        <taxon>Viridiplantae</taxon>
        <taxon>Streptophyta</taxon>
        <taxon>Embryophyta</taxon>
        <taxon>Tracheophyta</taxon>
        <taxon>Spermatophyta</taxon>
        <taxon>Magnoliopsida</taxon>
        <taxon>eudicotyledons</taxon>
        <taxon>Gunneridae</taxon>
        <taxon>Pentapetalae</taxon>
        <taxon>rosids</taxon>
        <taxon>fabids</taxon>
        <taxon>Rosales</taxon>
        <taxon>Cannabaceae</taxon>
        <taxon>Trema</taxon>
    </lineage>
</organism>
<dbReference type="EMBL" id="JXTC01000763">
    <property type="protein sequence ID" value="PON38146.1"/>
    <property type="molecule type" value="Genomic_DNA"/>
</dbReference>
<keyword evidence="3" id="KW-0611">Plant defense</keyword>
<evidence type="ECO:0000313" key="7">
    <source>
        <dbReference type="EMBL" id="PON38146.1"/>
    </source>
</evidence>
<dbReference type="Pfam" id="PF23286">
    <property type="entry name" value="LRR_13"/>
    <property type="match status" value="1"/>
</dbReference>
<name>A0A2P5ANL2_TREOI</name>
<dbReference type="InterPro" id="IPR044974">
    <property type="entry name" value="Disease_R_plants"/>
</dbReference>
<evidence type="ECO:0000313" key="8">
    <source>
        <dbReference type="Proteomes" id="UP000237000"/>
    </source>
</evidence>
<dbReference type="InParanoid" id="A0A2P5ANL2"/>
<dbReference type="AlphaFoldDB" id="A0A2P5ANL2"/>
<sequence length="930" mass="105922">GTATIEGILLDVCKIHEDLRLRSTVFVDMCNMRFLKIHKSYIFGDCKFLYVHCWLRYLPHSLRYLEWAQFPLKSLPSKFEPHNLIRLHMTHSGLKELWKGVKHLGNLKAINLSYSKRLIKLPDLSQAPKLEDLILTGCTSLRHLPSMSVSIKNLHLENSGIEALPSSFESLENIVMLRLCYCKHLKSLPKLPKNTEFLDLTWCAWLESLPSNIWKLKSLRYLDLSFCLELKILPEISEAMESLTTLILGGREIEELDLSIENLTGLRNLDLGGCETLRFIPKGLITLSHLSFLNLNSCSNLRCFPSTILELNITCLDLGFCNIQEIPDSLGSLSTLTKIYLSGNKFETIPSSIIQLDKLHYLCISYCKNLRHLPELPSSIKVVDANECGLLETVDTLKAFQVKEQQSNSVEEVKFLFCYCWELKQSARDNILIYFLSRVYNYIAPTTEDISFETLEQIGSHGMAGLDFSSRVYDLLATKKEDIVFQKLGSSSSVEEVKFMFYYCWAMKQTEACRIRHLNFFARAYDHLASRKEDISVRDYFDGIKACYPGNKVPKWFKNREKGSSASIELPPNWLNNNFLGFAACVALKIRTFELNNILEIVTVLRFKTNHGEKYYRCMVLFTDCYDGDSEENMLKSFDHVFMWYKYDPNIKFDLMNLDVTEASFDIVSMLDGENIKVRSCGIRMIYRQEAEEEWPILKEIVPGRHDCSSDANSEDYSRSSLTSELHEEQLDPSGDESQTSETETFKSAMEEFQASGTEDILLVQITTEEHCMQIATLFEICGSCFSPNCDPTDLEIDLDDLSDFDGEDKDRYDLLPPFKPLRNSQIAKLTRKQRKEMSGKISASKSDSENGTATAEAYFPIGQDHCSRGLSLVKLRGDSVWANGHCQFSIGRNCKLFAKCGTTKSAVGYLSKQALKTAPNHAHGGCSNC</sequence>
<proteinExistence type="predicted"/>
<reference evidence="8" key="1">
    <citation type="submission" date="2016-06" db="EMBL/GenBank/DDBJ databases">
        <title>Parallel loss of symbiosis genes in relatives of nitrogen-fixing non-legume Parasponia.</title>
        <authorList>
            <person name="Van Velzen R."/>
            <person name="Holmer R."/>
            <person name="Bu F."/>
            <person name="Rutten L."/>
            <person name="Van Zeijl A."/>
            <person name="Liu W."/>
            <person name="Santuari L."/>
            <person name="Cao Q."/>
            <person name="Sharma T."/>
            <person name="Shen D."/>
            <person name="Roswanjaya Y."/>
            <person name="Wardhani T."/>
            <person name="Kalhor M.S."/>
            <person name="Jansen J."/>
            <person name="Van den Hoogen J."/>
            <person name="Gungor B."/>
            <person name="Hartog M."/>
            <person name="Hontelez J."/>
            <person name="Verver J."/>
            <person name="Yang W.-C."/>
            <person name="Schijlen E."/>
            <person name="Repin R."/>
            <person name="Schilthuizen M."/>
            <person name="Schranz E."/>
            <person name="Heidstra R."/>
            <person name="Miyata K."/>
            <person name="Fedorova E."/>
            <person name="Kohlen W."/>
            <person name="Bisseling T."/>
            <person name="Smit S."/>
            <person name="Geurts R."/>
        </authorList>
    </citation>
    <scope>NUCLEOTIDE SEQUENCE [LARGE SCALE GENOMIC DNA]</scope>
    <source>
        <strain evidence="8">cv. RG33-2</strain>
    </source>
</reference>
<evidence type="ECO:0000256" key="1">
    <source>
        <dbReference type="ARBA" id="ARBA00022614"/>
    </source>
</evidence>
<feature type="domain" description="Disease resistance protein RPS4B/Roq1-like leucine-rich repeats" evidence="6">
    <location>
        <begin position="216"/>
        <end position="398"/>
    </location>
</feature>
<dbReference type="Pfam" id="PF07725">
    <property type="entry name" value="LRR_3"/>
    <property type="match status" value="1"/>
</dbReference>
<dbReference type="GO" id="GO:0006952">
    <property type="term" value="P:defense response"/>
    <property type="evidence" value="ECO:0007669"/>
    <property type="project" value="InterPro"/>
</dbReference>
<dbReference type="Pfam" id="PF20160">
    <property type="entry name" value="C-JID"/>
    <property type="match status" value="1"/>
</dbReference>
<evidence type="ECO:0000256" key="4">
    <source>
        <dbReference type="SAM" id="MobiDB-lite"/>
    </source>
</evidence>
<keyword evidence="8" id="KW-1185">Reference proteome</keyword>
<dbReference type="SUPFAM" id="SSF52058">
    <property type="entry name" value="L domain-like"/>
    <property type="match status" value="1"/>
</dbReference>
<evidence type="ECO:0000256" key="2">
    <source>
        <dbReference type="ARBA" id="ARBA00022737"/>
    </source>
</evidence>
<dbReference type="OrthoDB" id="1733683at2759"/>